<sequence length="454" mass="52117">MNLEAYQNILDDVRLDSESTYLSLQLPTHGYDLDEQKIFSYFHESQGARYWFRSKDDRYNTIGIEYLESIRRDKYSAKALSVQKSSLYGKIQQVPLEADMQSSLSLFGGTRFDSKDTSDEWNDFAMVDFHLPKWQFDLANKELFYSVRLETVDIASVLTEISRELENISAVTKSTFEAPQINMEKDIFPEEWKALVDQAVDILDDRDFRKVVLARQRLLTFKSQVDPLFLLKRLNDEADTYTIYYEKGKSLFISKSPEKLFDIRSNTLTTNAIAGSSERTGEAAKDEGQKAFLLKDEKNRYEHELVRESIVEDLKPYTDRVEFTAEPDVLENKYIYHLHTPISAELTDETSVFELLDAIHPTPAVGGMPKDRAREYIMQEEHGTRGLYAAPIGIIHEDNESEFVVAIRSMLLHANSATLFAGCGIVKGSSSEKEFEETRVKFTPMLNVLGVETR</sequence>
<evidence type="ECO:0000313" key="8">
    <source>
        <dbReference type="Proteomes" id="UP000315103"/>
    </source>
</evidence>
<dbReference type="InterPro" id="IPR004561">
    <property type="entry name" value="IsoChor_synthase"/>
</dbReference>
<gene>
    <name evidence="7" type="ORF">FO441_05760</name>
</gene>
<dbReference type="Gene3D" id="3.60.120.10">
    <property type="entry name" value="Anthranilate synthase"/>
    <property type="match status" value="1"/>
</dbReference>
<reference evidence="7 8" key="1">
    <citation type="submission" date="2019-07" db="EMBL/GenBank/DDBJ databases">
        <title>Salinicoccus cyprini sp. nov., isolated from gastro-intestinal tract of mirror carp, Cyprinus carpio var. specularis, collected from Gobind Sagar Reservoir, Himachal Pradesh, India.</title>
        <authorList>
            <person name="Talwar C."/>
            <person name="Singh A.K."/>
            <person name="Lal R."/>
            <person name="Negi R.K."/>
        </authorList>
    </citation>
    <scope>NUCLEOTIDE SEQUENCE [LARGE SCALE GENOMIC DNA]</scope>
    <source>
        <strain evidence="7 8">CT19</strain>
    </source>
</reference>
<dbReference type="RefSeq" id="WP_145287074.1">
    <property type="nucleotide sequence ID" value="NZ_VMSJ01000001.1"/>
</dbReference>
<dbReference type="Pfam" id="PF00425">
    <property type="entry name" value="Chorismate_bind"/>
    <property type="match status" value="1"/>
</dbReference>
<dbReference type="GO" id="GO:0008909">
    <property type="term" value="F:isochorismate synthase activity"/>
    <property type="evidence" value="ECO:0007669"/>
    <property type="project" value="UniProtKB-EC"/>
</dbReference>
<evidence type="ECO:0000259" key="6">
    <source>
        <dbReference type="Pfam" id="PF00425"/>
    </source>
</evidence>
<evidence type="ECO:0000313" key="7">
    <source>
        <dbReference type="EMBL" id="TVT29785.1"/>
    </source>
</evidence>
<comment type="caution">
    <text evidence="7">The sequence shown here is derived from an EMBL/GenBank/DDBJ whole genome shotgun (WGS) entry which is preliminary data.</text>
</comment>
<organism evidence="7 8">
    <name type="scientific">Salinicoccus cyprini</name>
    <dbReference type="NCBI Taxonomy" id="2493691"/>
    <lineage>
        <taxon>Bacteria</taxon>
        <taxon>Bacillati</taxon>
        <taxon>Bacillota</taxon>
        <taxon>Bacilli</taxon>
        <taxon>Bacillales</taxon>
        <taxon>Staphylococcaceae</taxon>
        <taxon>Salinicoccus</taxon>
    </lineage>
</organism>
<protein>
    <recommendedName>
        <fullName evidence="3">isochorismate synthase</fullName>
        <ecNumber evidence="3">5.4.4.2</ecNumber>
    </recommendedName>
    <alternativeName>
        <fullName evidence="5">Isochorismate mutase</fullName>
    </alternativeName>
</protein>
<dbReference type="OrthoDB" id="9803598at2"/>
<dbReference type="NCBIfam" id="TIGR00543">
    <property type="entry name" value="isochor_syn"/>
    <property type="match status" value="1"/>
</dbReference>
<name>A0A558AZS8_9STAP</name>
<keyword evidence="8" id="KW-1185">Reference proteome</keyword>
<dbReference type="SUPFAM" id="SSF56322">
    <property type="entry name" value="ADC synthase"/>
    <property type="match status" value="1"/>
</dbReference>
<dbReference type="AlphaFoldDB" id="A0A558AZS8"/>
<comment type="catalytic activity">
    <reaction evidence="1">
        <text>chorismate = isochorismate</text>
        <dbReference type="Rhea" id="RHEA:18985"/>
        <dbReference type="ChEBI" id="CHEBI:29748"/>
        <dbReference type="ChEBI" id="CHEBI:29780"/>
        <dbReference type="EC" id="5.4.4.2"/>
    </reaction>
</comment>
<proteinExistence type="inferred from homology"/>
<evidence type="ECO:0000256" key="1">
    <source>
        <dbReference type="ARBA" id="ARBA00000799"/>
    </source>
</evidence>
<accession>A0A558AZS8</accession>
<comment type="similarity">
    <text evidence="2">Belongs to the isochorismate synthase family.</text>
</comment>
<dbReference type="Proteomes" id="UP000315103">
    <property type="component" value="Unassembled WGS sequence"/>
</dbReference>
<dbReference type="EMBL" id="VMSJ01000001">
    <property type="protein sequence ID" value="TVT29785.1"/>
    <property type="molecule type" value="Genomic_DNA"/>
</dbReference>
<dbReference type="PANTHER" id="PTHR42839:SF1">
    <property type="entry name" value="ISOCHORISMATE SYNTHASE MENF"/>
    <property type="match status" value="1"/>
</dbReference>
<dbReference type="PANTHER" id="PTHR42839">
    <property type="entry name" value="ISOCHORISMATE SYNTHASE ENTC"/>
    <property type="match status" value="1"/>
</dbReference>
<evidence type="ECO:0000256" key="4">
    <source>
        <dbReference type="ARBA" id="ARBA00023235"/>
    </source>
</evidence>
<dbReference type="InterPro" id="IPR005801">
    <property type="entry name" value="ADC_synthase"/>
</dbReference>
<dbReference type="InterPro" id="IPR015890">
    <property type="entry name" value="Chorismate_C"/>
</dbReference>
<dbReference type="GO" id="GO:0009697">
    <property type="term" value="P:salicylic acid biosynthetic process"/>
    <property type="evidence" value="ECO:0007669"/>
    <property type="project" value="TreeGrafter"/>
</dbReference>
<feature type="domain" description="Chorismate-utilising enzyme C-terminal" evidence="6">
    <location>
        <begin position="190"/>
        <end position="441"/>
    </location>
</feature>
<dbReference type="EC" id="5.4.4.2" evidence="3"/>
<evidence type="ECO:0000256" key="2">
    <source>
        <dbReference type="ARBA" id="ARBA00005297"/>
    </source>
</evidence>
<evidence type="ECO:0000256" key="3">
    <source>
        <dbReference type="ARBA" id="ARBA00012824"/>
    </source>
</evidence>
<keyword evidence="4 7" id="KW-0413">Isomerase</keyword>
<evidence type="ECO:0000256" key="5">
    <source>
        <dbReference type="ARBA" id="ARBA00041564"/>
    </source>
</evidence>